<sequence length="51" mass="5980">MERRERSRLQAIADGLKERAARANQAAAVSKREREEAEKGMKEGRRDYFEK</sequence>
<protein>
    <submittedName>
        <fullName evidence="2">Uncharacterized protein</fullName>
    </submittedName>
</protein>
<feature type="region of interest" description="Disordered" evidence="1">
    <location>
        <begin position="23"/>
        <end position="51"/>
    </location>
</feature>
<evidence type="ECO:0000256" key="1">
    <source>
        <dbReference type="SAM" id="MobiDB-lite"/>
    </source>
</evidence>
<evidence type="ECO:0000313" key="2">
    <source>
        <dbReference type="EMBL" id="DAG02304.1"/>
    </source>
</evidence>
<proteinExistence type="predicted"/>
<reference evidence="2" key="1">
    <citation type="journal article" date="2021" name="Proc. Natl. Acad. Sci. U.S.A.">
        <title>A Catalog of Tens of Thousands of Viruses from Human Metagenomes Reveals Hidden Associations with Chronic Diseases.</title>
        <authorList>
            <person name="Tisza M.J."/>
            <person name="Buck C.B."/>
        </authorList>
    </citation>
    <scope>NUCLEOTIDE SEQUENCE</scope>
    <source>
        <strain evidence="2">CtRci5</strain>
    </source>
</reference>
<feature type="compositionally biased region" description="Basic and acidic residues" evidence="1">
    <location>
        <begin position="30"/>
        <end position="51"/>
    </location>
</feature>
<dbReference type="EMBL" id="BK016208">
    <property type="protein sequence ID" value="DAG02304.1"/>
    <property type="molecule type" value="Genomic_DNA"/>
</dbReference>
<organism evidence="2">
    <name type="scientific">Myoviridae sp. ctRci5</name>
    <dbReference type="NCBI Taxonomy" id="2825105"/>
    <lineage>
        <taxon>Viruses</taxon>
        <taxon>Duplodnaviria</taxon>
        <taxon>Heunggongvirae</taxon>
        <taxon>Uroviricota</taxon>
        <taxon>Caudoviricetes</taxon>
    </lineage>
</organism>
<accession>A0A8S5V6C9</accession>
<name>A0A8S5V6C9_9CAUD</name>